<name>A0A9Q3W435_9GAMM</name>
<dbReference type="GeneID" id="94687246"/>
<dbReference type="InterPro" id="IPR015422">
    <property type="entry name" value="PyrdxlP-dep_Trfase_small"/>
</dbReference>
<dbReference type="EMBL" id="JAJVKT010000004">
    <property type="protein sequence ID" value="MCE7507982.1"/>
    <property type="molecule type" value="Genomic_DNA"/>
</dbReference>
<evidence type="ECO:0000256" key="1">
    <source>
        <dbReference type="ARBA" id="ARBA00022898"/>
    </source>
</evidence>
<reference evidence="3" key="1">
    <citation type="submission" date="2022-01" db="EMBL/GenBank/DDBJ databases">
        <authorList>
            <person name="Karlyshev A.V."/>
            <person name="Jaspars M."/>
        </authorList>
    </citation>
    <scope>NUCLEOTIDE SEQUENCE</scope>
    <source>
        <strain evidence="3">AGSA3-2</strain>
    </source>
</reference>
<organism evidence="3 4">
    <name type="scientific">Alloalcanivorax xenomutans</name>
    <dbReference type="NCBI Taxonomy" id="1094342"/>
    <lineage>
        <taxon>Bacteria</taxon>
        <taxon>Pseudomonadati</taxon>
        <taxon>Pseudomonadota</taxon>
        <taxon>Gammaproteobacteria</taxon>
        <taxon>Oceanospirillales</taxon>
        <taxon>Alcanivoracaceae</taxon>
        <taxon>Alloalcanivorax</taxon>
    </lineage>
</organism>
<dbReference type="PANTHER" id="PTHR43586">
    <property type="entry name" value="CYSTEINE DESULFURASE"/>
    <property type="match status" value="1"/>
</dbReference>
<dbReference type="PANTHER" id="PTHR43586:SF15">
    <property type="entry name" value="BLR3095 PROTEIN"/>
    <property type="match status" value="1"/>
</dbReference>
<dbReference type="Proteomes" id="UP001107961">
    <property type="component" value="Unassembled WGS sequence"/>
</dbReference>
<protein>
    <submittedName>
        <fullName evidence="3">Aminotransferase class V-fold PLP-dependent enzyme</fullName>
    </submittedName>
</protein>
<dbReference type="Pfam" id="PF00266">
    <property type="entry name" value="Aminotran_5"/>
    <property type="match status" value="1"/>
</dbReference>
<dbReference type="AlphaFoldDB" id="A0A9Q3W435"/>
<dbReference type="InterPro" id="IPR015424">
    <property type="entry name" value="PyrdxlP-dep_Trfase"/>
</dbReference>
<dbReference type="GO" id="GO:0008483">
    <property type="term" value="F:transaminase activity"/>
    <property type="evidence" value="ECO:0007669"/>
    <property type="project" value="UniProtKB-KW"/>
</dbReference>
<keyword evidence="1" id="KW-0663">Pyridoxal phosphate</keyword>
<dbReference type="RefSeq" id="WP_026949045.1">
    <property type="nucleotide sequence ID" value="NZ_CBDDTQ010000005.1"/>
</dbReference>
<dbReference type="InterPro" id="IPR000192">
    <property type="entry name" value="Aminotrans_V_dom"/>
</dbReference>
<evidence type="ECO:0000259" key="2">
    <source>
        <dbReference type="Pfam" id="PF00266"/>
    </source>
</evidence>
<feature type="domain" description="Aminotransferase class V" evidence="2">
    <location>
        <begin position="19"/>
        <end position="346"/>
    </location>
</feature>
<sequence>MTSALDLSAEFPLENDVLYLNHAAVAPWPKRTRDAVVRFAEQNITVGARDYPRWLDTEQTLRGRLAALIGGVPHEDIALLKNTSEGLSVIAQGLSWRDGDQVLISDQEFPSNRIPWQALAEQGVEVIQVPVDGDNAEQRVIDALGPRVRLVSLSSVQYASGIRLDLAPIGAACRERGVLFCVDAIQSLGAHVFDAESINADFVVADGHKWMLGPEGLALFYARPEARDRLRLRQFGWHMVAASGDYDRQDWRPADDARRFECGSPNLLCAHALNASLSLLEEVGMAAVEQRLTDTVTVLIGELKARGAELLTPEAARRRAGIVTFRLPGEEPQSTFERLRQGGVVCAQRGGGVRFSPHFHTDQSVIDRALALL</sequence>
<accession>A0A9Q3W435</accession>
<dbReference type="Gene3D" id="3.90.1150.10">
    <property type="entry name" value="Aspartate Aminotransferase, domain 1"/>
    <property type="match status" value="1"/>
</dbReference>
<evidence type="ECO:0000313" key="4">
    <source>
        <dbReference type="Proteomes" id="UP001107961"/>
    </source>
</evidence>
<keyword evidence="3" id="KW-0808">Transferase</keyword>
<dbReference type="Gene3D" id="3.40.640.10">
    <property type="entry name" value="Type I PLP-dependent aspartate aminotransferase-like (Major domain)"/>
    <property type="match status" value="1"/>
</dbReference>
<keyword evidence="3" id="KW-0032">Aminotransferase</keyword>
<evidence type="ECO:0000313" key="3">
    <source>
        <dbReference type="EMBL" id="MCE7507982.1"/>
    </source>
</evidence>
<dbReference type="SUPFAM" id="SSF53383">
    <property type="entry name" value="PLP-dependent transferases"/>
    <property type="match status" value="1"/>
</dbReference>
<proteinExistence type="predicted"/>
<keyword evidence="4" id="KW-1185">Reference proteome</keyword>
<comment type="caution">
    <text evidence="3">The sequence shown here is derived from an EMBL/GenBank/DDBJ whole genome shotgun (WGS) entry which is preliminary data.</text>
</comment>
<gene>
    <name evidence="3" type="ORF">LZG35_04990</name>
</gene>
<dbReference type="InterPro" id="IPR015421">
    <property type="entry name" value="PyrdxlP-dep_Trfase_major"/>
</dbReference>